<dbReference type="SUPFAM" id="SSF49785">
    <property type="entry name" value="Galactose-binding domain-like"/>
    <property type="match status" value="1"/>
</dbReference>
<dbReference type="GO" id="GO:0006518">
    <property type="term" value="P:peptide metabolic process"/>
    <property type="evidence" value="ECO:0007669"/>
    <property type="project" value="TreeGrafter"/>
</dbReference>
<comment type="similarity">
    <text evidence="2 7">Belongs to the peptidase M14 family.</text>
</comment>
<evidence type="ECO:0000256" key="9">
    <source>
        <dbReference type="SAM" id="SignalP"/>
    </source>
</evidence>
<feature type="compositionally biased region" description="Polar residues" evidence="8">
    <location>
        <begin position="75"/>
        <end position="85"/>
    </location>
</feature>
<evidence type="ECO:0000313" key="12">
    <source>
        <dbReference type="EMBL" id="GCC23057.1"/>
    </source>
</evidence>
<comment type="caution">
    <text evidence="12">The sequence shown here is derived from an EMBL/GenBank/DDBJ whole genome shotgun (WGS) entry which is preliminary data.</text>
</comment>
<evidence type="ECO:0000256" key="3">
    <source>
        <dbReference type="ARBA" id="ARBA00010241"/>
    </source>
</evidence>
<feature type="compositionally biased region" description="Basic residues" evidence="8">
    <location>
        <begin position="127"/>
        <end position="149"/>
    </location>
</feature>
<evidence type="ECO:0000256" key="2">
    <source>
        <dbReference type="ARBA" id="ARBA00005988"/>
    </source>
</evidence>
<dbReference type="GO" id="GO:0008270">
    <property type="term" value="F:zinc ion binding"/>
    <property type="evidence" value="ECO:0007669"/>
    <property type="project" value="InterPro"/>
</dbReference>
<feature type="compositionally biased region" description="Basic and acidic residues" evidence="8">
    <location>
        <begin position="806"/>
        <end position="815"/>
    </location>
</feature>
<feature type="region of interest" description="Disordered" evidence="8">
    <location>
        <begin position="29"/>
        <end position="239"/>
    </location>
</feature>
<feature type="domain" description="Peptidase M14" evidence="11">
    <location>
        <begin position="581"/>
        <end position="928"/>
    </location>
</feature>
<dbReference type="GO" id="GO:0004181">
    <property type="term" value="F:metallocarboxypeptidase activity"/>
    <property type="evidence" value="ECO:0007669"/>
    <property type="project" value="InterPro"/>
</dbReference>
<dbReference type="PROSITE" id="PS50022">
    <property type="entry name" value="FA58C_3"/>
    <property type="match status" value="1"/>
</dbReference>
<dbReference type="FunFam" id="2.60.40.1120:FF:000007">
    <property type="entry name" value="Carboxypeptidase X, M14 family member 2"/>
    <property type="match status" value="1"/>
</dbReference>
<feature type="signal peptide" evidence="9">
    <location>
        <begin position="1"/>
        <end position="22"/>
    </location>
</feature>
<feature type="region of interest" description="Disordered" evidence="8">
    <location>
        <begin position="279"/>
        <end position="302"/>
    </location>
</feature>
<dbReference type="PRINTS" id="PR00765">
    <property type="entry name" value="CRBOXYPTASEA"/>
</dbReference>
<feature type="region of interest" description="Disordered" evidence="8">
    <location>
        <begin position="376"/>
        <end position="397"/>
    </location>
</feature>
<keyword evidence="6" id="KW-0325">Glycoprotein</keyword>
<sequence length="1060" mass="121630">MNGAVRVLTLLLALSNAGSTQSLLVHFSPEDSQLQDRSGQANEKTPDAGLGPDMSPPEGTVNRAESIGPLRTMVAEQSSKETPTVRTRKSIGKTNDPEKSLPQVRKRREATDSLPIVTTEKMTKPRGTPKKAKKEKKPKIKAPKPKKEKKPKEKPPKPKKERKPKDKNSKPKKEKNPKEKLPKSEKAKKPKKPVEKLEPTKEPLHEEEKPQLPSQEEEEKSQPLEEHQEIQTEPVTEMMEEIVTGLEIFEYDLWPTEPPAKPFTPPSYVEYDTEEKEIIEEEKTAEPTEAAEVPTESFGENYDYGIDEHVDEYGWSTPDEKDYDTTLDEELEFELEIDELEPDEYGELQPKEPYLDEIYDYEDLGEAYTWNEEDFIPKKPDGRIPEETEPDEYLPPLGKKCPPLGLESHQVADEQLTASSFLRYGLGPQRIRLNIQAGEEDEDEEDYYDGAWCPQTEDQSQWIEVDARKLIEFSGVITQGRDSLLHNDWVSSFYVQFSNDSRTWMTYTDGYYDWLFYGNVDTDTPVLNEFPETVVARFIRINPQTWNGSLCMRMEVLGCPVSDSNQYEPNELSPEEGLDFRHHNYKDMRQLMKVVNEQCPNITKIYNIGRSSQGLKIYAMELSDNPGEHEPGEPEFHYTAGMHGNEALGRELLLLLMQFLCKEYIYGNPRITHIIDSTRIHLVPSLNPDGYELAHEIGSELSSWALGHWTEEGHDLSDNFPDLTSMVWGAKDQPRGARKAITHHLPISEEYQAEEGAVAMETRAIITWLEKIPFVLGANFLGGEQVVTFPYNLGKPQEEEEEEEEEVRRRLQSRDDYEEDEGEKIRYMETPDDAIFQWLAISYASAHLTMTETYRGKCHTDDFTNGFGIINGGAWQSALGTMNDFTYLHTNCFQLSIYVGCDKFPHESQLAKEWENNQEALLFFMEQVHRGIKGFVRDLEGNAIANATVSTEGINHDVLTATDGDYWRILNPGDYRITVKAEGYAPSTRVCHVGYDNEATECNFNLRKSNWHRIQQIMEEFGREPINVLLTRGRRVKKIRKIRVRAGHRKQHQNQTQTSK</sequence>
<dbReference type="PANTHER" id="PTHR11532:SF48">
    <property type="entry name" value="ADIPOCYTE ENHANCER-BINDING PROTEIN 1"/>
    <property type="match status" value="1"/>
</dbReference>
<dbReference type="GO" id="GO:0000977">
    <property type="term" value="F:RNA polymerase II transcription regulatory region sequence-specific DNA binding"/>
    <property type="evidence" value="ECO:0007669"/>
    <property type="project" value="TreeGrafter"/>
</dbReference>
<feature type="compositionally biased region" description="Low complexity" evidence="8">
    <location>
        <begin position="287"/>
        <end position="296"/>
    </location>
</feature>
<dbReference type="Gene3D" id="2.60.40.1120">
    <property type="entry name" value="Carboxypeptidase-like, regulatory domain"/>
    <property type="match status" value="1"/>
</dbReference>
<dbReference type="InterPro" id="IPR057246">
    <property type="entry name" value="CARBOXYPEPT_ZN_1"/>
</dbReference>
<keyword evidence="4" id="KW-0964">Secreted</keyword>
<dbReference type="InterPro" id="IPR050753">
    <property type="entry name" value="Peptidase_M14_domain"/>
</dbReference>
<dbReference type="GO" id="GO:0005615">
    <property type="term" value="C:extracellular space"/>
    <property type="evidence" value="ECO:0007669"/>
    <property type="project" value="TreeGrafter"/>
</dbReference>
<evidence type="ECO:0000256" key="5">
    <source>
        <dbReference type="ARBA" id="ARBA00022729"/>
    </source>
</evidence>
<dbReference type="PROSITE" id="PS01286">
    <property type="entry name" value="FA58C_2"/>
    <property type="match status" value="1"/>
</dbReference>
<feature type="compositionally biased region" description="Basic and acidic residues" evidence="8">
    <location>
        <begin position="220"/>
        <end position="230"/>
    </location>
</feature>
<proteinExistence type="inferred from homology"/>
<dbReference type="PROSITE" id="PS00132">
    <property type="entry name" value="CARBOXYPEPT_ZN_1"/>
    <property type="match status" value="1"/>
</dbReference>
<comment type="caution">
    <text evidence="7">Lacks conserved residue(s) required for the propagation of feature annotation.</text>
</comment>
<dbReference type="OMA" id="FHYTAGM"/>
<evidence type="ECO:0000259" key="11">
    <source>
        <dbReference type="PROSITE" id="PS52035"/>
    </source>
</evidence>
<dbReference type="InterPro" id="IPR008969">
    <property type="entry name" value="CarboxyPept-like_regulatory"/>
</dbReference>
<feature type="compositionally biased region" description="Polar residues" evidence="8">
    <location>
        <begin position="30"/>
        <end position="43"/>
    </location>
</feature>
<dbReference type="Proteomes" id="UP000287033">
    <property type="component" value="Unassembled WGS sequence"/>
</dbReference>
<dbReference type="GO" id="GO:0016485">
    <property type="term" value="P:protein processing"/>
    <property type="evidence" value="ECO:0007669"/>
    <property type="project" value="TreeGrafter"/>
</dbReference>
<dbReference type="SUPFAM" id="SSF49464">
    <property type="entry name" value="Carboxypeptidase regulatory domain-like"/>
    <property type="match status" value="1"/>
</dbReference>
<dbReference type="SUPFAM" id="SSF53187">
    <property type="entry name" value="Zn-dependent exopeptidases"/>
    <property type="match status" value="1"/>
</dbReference>
<dbReference type="Gene3D" id="2.60.120.260">
    <property type="entry name" value="Galactose-binding domain-like"/>
    <property type="match status" value="1"/>
</dbReference>
<dbReference type="Gene3D" id="3.40.630.10">
    <property type="entry name" value="Zn peptidases"/>
    <property type="match status" value="1"/>
</dbReference>
<evidence type="ECO:0000256" key="1">
    <source>
        <dbReference type="ARBA" id="ARBA00004613"/>
    </source>
</evidence>
<dbReference type="CDD" id="cd11308">
    <property type="entry name" value="Peptidase_M14NE-CP-C_like"/>
    <property type="match status" value="1"/>
</dbReference>
<feature type="domain" description="F5/8 type C" evidence="10">
    <location>
        <begin position="399"/>
        <end position="559"/>
    </location>
</feature>
<protein>
    <submittedName>
        <fullName evidence="12">Uncharacterized protein</fullName>
    </submittedName>
</protein>
<evidence type="ECO:0000259" key="10">
    <source>
        <dbReference type="PROSITE" id="PS50022"/>
    </source>
</evidence>
<dbReference type="PROSITE" id="PS01285">
    <property type="entry name" value="FA58C_1"/>
    <property type="match status" value="1"/>
</dbReference>
<dbReference type="InterPro" id="IPR008979">
    <property type="entry name" value="Galactose-bd-like_sf"/>
</dbReference>
<dbReference type="Pfam" id="PF00754">
    <property type="entry name" value="F5_F8_type_C"/>
    <property type="match status" value="1"/>
</dbReference>
<feature type="chain" id="PRO_5019325249" evidence="9">
    <location>
        <begin position="23"/>
        <end position="1060"/>
    </location>
</feature>
<evidence type="ECO:0000313" key="13">
    <source>
        <dbReference type="Proteomes" id="UP000287033"/>
    </source>
</evidence>
<evidence type="ECO:0000256" key="4">
    <source>
        <dbReference type="ARBA" id="ARBA00022525"/>
    </source>
</evidence>
<dbReference type="AlphaFoldDB" id="A0A401RY17"/>
<comment type="similarity">
    <text evidence="3">Belongs to the neurexin family.</text>
</comment>
<dbReference type="InterPro" id="IPR000421">
    <property type="entry name" value="FA58C"/>
</dbReference>
<dbReference type="CDD" id="cd00057">
    <property type="entry name" value="FA58C"/>
    <property type="match status" value="1"/>
</dbReference>
<dbReference type="OrthoDB" id="10249045at2759"/>
<comment type="subcellular location">
    <subcellularLocation>
        <location evidence="1">Secreted</location>
    </subcellularLocation>
</comment>
<dbReference type="PROSITE" id="PS52035">
    <property type="entry name" value="PEPTIDASE_M14"/>
    <property type="match status" value="1"/>
</dbReference>
<dbReference type="Pfam" id="PF00246">
    <property type="entry name" value="Peptidase_M14"/>
    <property type="match status" value="1"/>
</dbReference>
<dbReference type="Pfam" id="PF13620">
    <property type="entry name" value="CarboxypepD_reg"/>
    <property type="match status" value="1"/>
</dbReference>
<dbReference type="GO" id="GO:0001227">
    <property type="term" value="F:DNA-binding transcription repressor activity, RNA polymerase II-specific"/>
    <property type="evidence" value="ECO:0007669"/>
    <property type="project" value="TreeGrafter"/>
</dbReference>
<accession>A0A401RY17</accession>
<dbReference type="STRING" id="137246.A0A401RY17"/>
<reference evidence="12 13" key="1">
    <citation type="journal article" date="2018" name="Nat. Ecol. Evol.">
        <title>Shark genomes provide insights into elasmobranch evolution and the origin of vertebrates.</title>
        <authorList>
            <person name="Hara Y"/>
            <person name="Yamaguchi K"/>
            <person name="Onimaru K"/>
            <person name="Kadota M"/>
            <person name="Koyanagi M"/>
            <person name="Keeley SD"/>
            <person name="Tatsumi K"/>
            <person name="Tanaka K"/>
            <person name="Motone F"/>
            <person name="Kageyama Y"/>
            <person name="Nozu R"/>
            <person name="Adachi N"/>
            <person name="Nishimura O"/>
            <person name="Nakagawa R"/>
            <person name="Tanegashima C"/>
            <person name="Kiyatake I"/>
            <person name="Matsumoto R"/>
            <person name="Murakumo K"/>
            <person name="Nishida K"/>
            <person name="Terakita A"/>
            <person name="Kuratani S"/>
            <person name="Sato K"/>
            <person name="Hyodo S Kuraku.S."/>
        </authorList>
    </citation>
    <scope>NUCLEOTIDE SEQUENCE [LARGE SCALE GENOMIC DNA]</scope>
</reference>
<evidence type="ECO:0000256" key="8">
    <source>
        <dbReference type="SAM" id="MobiDB-lite"/>
    </source>
</evidence>
<keyword evidence="5 9" id="KW-0732">Signal</keyword>
<dbReference type="FunFam" id="2.60.120.260:FF:000016">
    <property type="entry name" value="Contactin-associated protein-like 4 isoform 1"/>
    <property type="match status" value="1"/>
</dbReference>
<dbReference type="InterPro" id="IPR000834">
    <property type="entry name" value="Peptidase_M14"/>
</dbReference>
<dbReference type="PANTHER" id="PTHR11532">
    <property type="entry name" value="PROTEASE M14 CARBOXYPEPTIDASE"/>
    <property type="match status" value="1"/>
</dbReference>
<organism evidence="12 13">
    <name type="scientific">Chiloscyllium punctatum</name>
    <name type="common">Brownbanded bambooshark</name>
    <name type="synonym">Hemiscyllium punctatum</name>
    <dbReference type="NCBI Taxonomy" id="137246"/>
    <lineage>
        <taxon>Eukaryota</taxon>
        <taxon>Metazoa</taxon>
        <taxon>Chordata</taxon>
        <taxon>Craniata</taxon>
        <taxon>Vertebrata</taxon>
        <taxon>Chondrichthyes</taxon>
        <taxon>Elasmobranchii</taxon>
        <taxon>Galeomorphii</taxon>
        <taxon>Galeoidea</taxon>
        <taxon>Orectolobiformes</taxon>
        <taxon>Hemiscylliidae</taxon>
        <taxon>Chiloscyllium</taxon>
    </lineage>
</organism>
<gene>
    <name evidence="12" type="ORF">chiPu_0001449</name>
</gene>
<feature type="region of interest" description="Disordered" evidence="8">
    <location>
        <begin position="794"/>
        <end position="822"/>
    </location>
</feature>
<evidence type="ECO:0000256" key="7">
    <source>
        <dbReference type="PROSITE-ProRule" id="PRU01379"/>
    </source>
</evidence>
<dbReference type="SMART" id="SM00231">
    <property type="entry name" value="FA58C"/>
    <property type="match status" value="1"/>
</dbReference>
<name>A0A401RY17_CHIPU</name>
<evidence type="ECO:0000256" key="6">
    <source>
        <dbReference type="ARBA" id="ARBA00023180"/>
    </source>
</evidence>
<feature type="compositionally biased region" description="Basic and acidic residues" evidence="8">
    <location>
        <begin position="376"/>
        <end position="386"/>
    </location>
</feature>
<keyword evidence="13" id="KW-1185">Reference proteome</keyword>
<dbReference type="FunFam" id="3.40.630.10:FF:000007">
    <property type="entry name" value="Carboxypeptidase X (M14 family), member 1"/>
    <property type="match status" value="1"/>
</dbReference>
<dbReference type="SMART" id="SM00631">
    <property type="entry name" value="Zn_pept"/>
    <property type="match status" value="1"/>
</dbReference>
<dbReference type="EMBL" id="BEZZ01000022">
    <property type="protein sequence ID" value="GCC23057.1"/>
    <property type="molecule type" value="Genomic_DNA"/>
</dbReference>
<feature type="compositionally biased region" description="Basic and acidic residues" evidence="8">
    <location>
        <begin position="150"/>
        <end position="210"/>
    </location>
</feature>